<evidence type="ECO:0000313" key="1">
    <source>
        <dbReference type="EMBL" id="SDH94300.1"/>
    </source>
</evidence>
<evidence type="ECO:0000313" key="2">
    <source>
        <dbReference type="Proteomes" id="UP000183255"/>
    </source>
</evidence>
<dbReference type="RefSeq" id="WP_031573128.1">
    <property type="nucleotide sequence ID" value="NZ_FNDZ01000001.1"/>
</dbReference>
<proteinExistence type="predicted"/>
<name>A0A1G8GJ09_9CLOT</name>
<gene>
    <name evidence="1" type="ORF">SAMN05421804_101281</name>
</gene>
<sequence length="1337" mass="156104">MENKLMIQEIPELINYPGIIRAAKEGTLVFFIGAGVSKLYGLPGWDQYARNELEQLFEGGLIDYQTMEKLLQSRDAKKILTLTRIIKNRTSTQKEFTSTSKDIFSVKSGKNSGLENKIYKELFDLDAIYITTNYDDCIDVFWHKRNQILNEVKDEISKSNSNEFEQINANGDLEGRIIFKKEDIIKSKLDTSNIIHLHGSYVDEATMLVTIPDYLNFYGVKGTQDNPGIADFLDTLFNSAYTVVFLGYGLEEFEILEYMLQKVVDSKVDQKHFMLYPTYPSEKKIIDYYYEYYKNFGIEIIPYDISEKGYIQLQDIISNWSSILTDLCKPKSNYVKIKELQKLIKEINEDSSKATHKVNTVIDYLESNKNLEVHFFLKEFVPKLFLDLETSGFFQYSTIGRVQNEAKCIIEYWPQSKYLFDLVAHESSTTDIKLKVIDIYMNIMSQMLMEPKDLIDYSVLNSLFEIVTYLKPNEITTDVLRQITMCLEKPTLISSNIFRKSKDVLKSLISEGNTLKIQEMIYIAFLLLEANFVFISSVQERYDSEFLLQLSGFIDKETLKRVIRHIEKFFEQNIVYSVIKNEDGVEELLVIVTRGKEGFQIETREFGSYDADSFFNKNFTRYKLKDKFTVKGLTRDEFVHQTSSIIKDYDIDWNQLYTSFYVQSAYQDILVILKDTNNLKIESLTLMRDLIHSTILSEVNYRIIHELLDVLYKSEYLVMKKVAVNLLTEFLVKHPSKSDDVLRLVDFEFVITSPYLNAEVKRLLNSIPTNVNDVILGNIITIIERYQSVDEEEKLVWRFKRLKELKHIPKVSKLIDESYSTLNPNYEMIPLLGEIEGFVVEEKSPISDEELSELSIDVIIDFTYEFKESGRWEQPSIAGLELALSRDVKNNPNKYFSSIDKLLKIDTNYYYKIISSLFDWDEKNNLKEAIVLLGNVNDYISLFLTGVLKNKDSNEMASVCRRVCEYIDKGIGDNKFDEEEVKKIAQLLLVLLEKSNDVELPRTDLEGITLTINSLQGSIIKSTIMFLDYTSKDKYNDLNIEERIFMYFNNYSIQKSVEFYVWFGVYSSYFKNRFLSFYRKVFSMIEKNSSEWINFLEGYLYSSRVNRNVYQDMIPHYIEGFSDIKLNTNSKRRIAEHLVIGYINDFDTSMSIEMLLNTLLKKEEYNNILLIINSISDFYSRSEEDRLSGISKTAQKVWNYIYRKCSSKGTEIEGLRRIAENSLKLMKCIGTLNSTNLSEVLFFIKHINSEYVIYDVYTWLYELFESNCSVENTKNIATVLLGMSKVINFTFDYDHPIKDFIESLLVHADENTKDIIQDIQNEFAKRNDTRLIDIKVN</sequence>
<dbReference type="SUPFAM" id="SSF52467">
    <property type="entry name" value="DHS-like NAD/FAD-binding domain"/>
    <property type="match status" value="1"/>
</dbReference>
<dbReference type="InterPro" id="IPR029035">
    <property type="entry name" value="DHS-like_NAD/FAD-binding_dom"/>
</dbReference>
<dbReference type="EMBL" id="FNDZ01000001">
    <property type="protein sequence ID" value="SDH94300.1"/>
    <property type="molecule type" value="Genomic_DNA"/>
</dbReference>
<dbReference type="Proteomes" id="UP000183255">
    <property type="component" value="Unassembled WGS sequence"/>
</dbReference>
<reference evidence="1 2" key="1">
    <citation type="submission" date="2016-10" db="EMBL/GenBank/DDBJ databases">
        <authorList>
            <person name="de Groot N.N."/>
        </authorList>
    </citation>
    <scope>NUCLEOTIDE SEQUENCE [LARGE SCALE GENOMIC DNA]</scope>
    <source>
        <strain evidence="1 2">CGMCC 1.5058</strain>
    </source>
</reference>
<dbReference type="Pfam" id="PF13289">
    <property type="entry name" value="SIR2_2"/>
    <property type="match status" value="1"/>
</dbReference>
<organism evidence="1 2">
    <name type="scientific">Proteiniclasticum ruminis</name>
    <dbReference type="NCBI Taxonomy" id="398199"/>
    <lineage>
        <taxon>Bacteria</taxon>
        <taxon>Bacillati</taxon>
        <taxon>Bacillota</taxon>
        <taxon>Clostridia</taxon>
        <taxon>Eubacteriales</taxon>
        <taxon>Clostridiaceae</taxon>
        <taxon>Proteiniclasticum</taxon>
    </lineage>
</organism>
<protein>
    <submittedName>
        <fullName evidence="1">SIR2-like domain-containing protein</fullName>
    </submittedName>
</protein>
<accession>A0A1G8GJ09</accession>